<dbReference type="SUPFAM" id="SSF53448">
    <property type="entry name" value="Nucleotide-diphospho-sugar transferases"/>
    <property type="match status" value="1"/>
</dbReference>
<keyword evidence="2" id="KW-1185">Reference proteome</keyword>
<evidence type="ECO:0008006" key="3">
    <source>
        <dbReference type="Google" id="ProtNLM"/>
    </source>
</evidence>
<gene>
    <name evidence="1" type="ORF">M9Y10_021676</name>
</gene>
<comment type="caution">
    <text evidence="1">The sequence shown here is derived from an EMBL/GenBank/DDBJ whole genome shotgun (WGS) entry which is preliminary data.</text>
</comment>
<sequence length="282" mass="32631">MNTNIFNVSQEVGSTNRDIVFLYATKPNPGLIISISSLRGTGCQCRIILFTPSNFEFTRFLVHFFIKKNVEVVFNADDKLKRSYAPHMLRYEYELEWLQKHKKEVDKILHSDSLDVFFQGDPFTSIISNDSLIFIVEPQCIRSCGWNLAWANECYGPIGLRTLKNNFIICSGSISGPSNEYIKLLTLMIDQNEWKTCWGPSHDQPILNHIIWNDIAKMNGIKYKLSGCGGGFFTMQWCVLEKKVLYNEHNQIISNEGSVPSYIHQYNRYPNLTRKLFEIYVN</sequence>
<name>A0ABR2KQ22_9EUKA</name>
<organism evidence="1 2">
    <name type="scientific">Tritrichomonas musculus</name>
    <dbReference type="NCBI Taxonomy" id="1915356"/>
    <lineage>
        <taxon>Eukaryota</taxon>
        <taxon>Metamonada</taxon>
        <taxon>Parabasalia</taxon>
        <taxon>Tritrichomonadida</taxon>
        <taxon>Tritrichomonadidae</taxon>
        <taxon>Tritrichomonas</taxon>
    </lineage>
</organism>
<accession>A0ABR2KQ22</accession>
<dbReference type="Proteomes" id="UP001470230">
    <property type="component" value="Unassembled WGS sequence"/>
</dbReference>
<evidence type="ECO:0000313" key="2">
    <source>
        <dbReference type="Proteomes" id="UP001470230"/>
    </source>
</evidence>
<protein>
    <recommendedName>
        <fullName evidence="3">DUF5672 domain-containing protein</fullName>
    </recommendedName>
</protein>
<dbReference type="EMBL" id="JAPFFF010000003">
    <property type="protein sequence ID" value="KAK8893259.1"/>
    <property type="molecule type" value="Genomic_DNA"/>
</dbReference>
<dbReference type="InterPro" id="IPR029044">
    <property type="entry name" value="Nucleotide-diphossugar_trans"/>
</dbReference>
<proteinExistence type="predicted"/>
<evidence type="ECO:0000313" key="1">
    <source>
        <dbReference type="EMBL" id="KAK8893259.1"/>
    </source>
</evidence>
<reference evidence="1 2" key="1">
    <citation type="submission" date="2024-04" db="EMBL/GenBank/DDBJ databases">
        <title>Tritrichomonas musculus Genome.</title>
        <authorList>
            <person name="Alves-Ferreira E."/>
            <person name="Grigg M."/>
            <person name="Lorenzi H."/>
            <person name="Galac M."/>
        </authorList>
    </citation>
    <scope>NUCLEOTIDE SEQUENCE [LARGE SCALE GENOMIC DNA]</scope>
    <source>
        <strain evidence="1 2">EAF2021</strain>
    </source>
</reference>